<gene>
    <name evidence="2" type="ordered locus">Gura_1494</name>
</gene>
<dbReference type="STRING" id="351605.Gura_1494"/>
<dbReference type="OrthoDB" id="9800519at2"/>
<dbReference type="InterPro" id="IPR036390">
    <property type="entry name" value="WH_DNA-bd_sf"/>
</dbReference>
<dbReference type="HOGENOM" id="CLU_107144_0_0_7"/>
<name>A5GE38_GEOUR</name>
<accession>A5GE38</accession>
<dbReference type="PROSITE" id="PS51197">
    <property type="entry name" value="HTH_RRF2_2"/>
    <property type="match status" value="1"/>
</dbReference>
<evidence type="ECO:0000313" key="3">
    <source>
        <dbReference type="Proteomes" id="UP000006695"/>
    </source>
</evidence>
<keyword evidence="3" id="KW-1185">Reference proteome</keyword>
<dbReference type="Proteomes" id="UP000006695">
    <property type="component" value="Chromosome"/>
</dbReference>
<dbReference type="AlphaFoldDB" id="A5GE38"/>
<dbReference type="InterPro" id="IPR000944">
    <property type="entry name" value="Tscrpt_reg_Rrf2"/>
</dbReference>
<dbReference type="KEGG" id="gur:Gura_1494"/>
<proteinExistence type="predicted"/>
<dbReference type="EMBL" id="CP000698">
    <property type="protein sequence ID" value="ABQ25693.1"/>
    <property type="molecule type" value="Genomic_DNA"/>
</dbReference>
<dbReference type="NCBIfam" id="TIGR00738">
    <property type="entry name" value="rrf2_super"/>
    <property type="match status" value="1"/>
</dbReference>
<protein>
    <submittedName>
        <fullName evidence="2">Transcriptional regulator, BadM/Rrf2 family</fullName>
    </submittedName>
</protein>
<dbReference type="InterPro" id="IPR030489">
    <property type="entry name" value="TR_Rrf2-type_CS"/>
</dbReference>
<reference evidence="2 3" key="1">
    <citation type="submission" date="2007-05" db="EMBL/GenBank/DDBJ databases">
        <title>Complete sequence of Geobacter uraniireducens Rf4.</title>
        <authorList>
            <consortium name="US DOE Joint Genome Institute"/>
            <person name="Copeland A."/>
            <person name="Lucas S."/>
            <person name="Lapidus A."/>
            <person name="Barry K."/>
            <person name="Detter J.C."/>
            <person name="Glavina del Rio T."/>
            <person name="Hammon N."/>
            <person name="Israni S."/>
            <person name="Dalin E."/>
            <person name="Tice H."/>
            <person name="Pitluck S."/>
            <person name="Chertkov O."/>
            <person name="Brettin T."/>
            <person name="Bruce D."/>
            <person name="Han C."/>
            <person name="Schmutz J."/>
            <person name="Larimer F."/>
            <person name="Land M."/>
            <person name="Hauser L."/>
            <person name="Kyrpides N."/>
            <person name="Mikhailova N."/>
            <person name="Shelobolina E."/>
            <person name="Aklujkar M."/>
            <person name="Lovley D."/>
            <person name="Richardson P."/>
        </authorList>
    </citation>
    <scope>NUCLEOTIDE SEQUENCE [LARGE SCALE GENOMIC DNA]</scope>
    <source>
        <strain evidence="2 3">Rf4</strain>
    </source>
</reference>
<dbReference type="GO" id="GO:0003677">
    <property type="term" value="F:DNA binding"/>
    <property type="evidence" value="ECO:0007669"/>
    <property type="project" value="UniProtKB-KW"/>
</dbReference>
<dbReference type="PANTHER" id="PTHR33221:SF5">
    <property type="entry name" value="HTH-TYPE TRANSCRIPTIONAL REGULATOR ISCR"/>
    <property type="match status" value="1"/>
</dbReference>
<dbReference type="GO" id="GO:0003700">
    <property type="term" value="F:DNA-binding transcription factor activity"/>
    <property type="evidence" value="ECO:0007669"/>
    <property type="project" value="TreeGrafter"/>
</dbReference>
<dbReference type="InterPro" id="IPR036388">
    <property type="entry name" value="WH-like_DNA-bd_sf"/>
</dbReference>
<dbReference type="Pfam" id="PF02082">
    <property type="entry name" value="Rrf2"/>
    <property type="match status" value="1"/>
</dbReference>
<keyword evidence="1" id="KW-0238">DNA-binding</keyword>
<dbReference type="GO" id="GO:0005829">
    <property type="term" value="C:cytosol"/>
    <property type="evidence" value="ECO:0007669"/>
    <property type="project" value="TreeGrafter"/>
</dbReference>
<evidence type="ECO:0000313" key="2">
    <source>
        <dbReference type="EMBL" id="ABQ25693.1"/>
    </source>
</evidence>
<dbReference type="PANTHER" id="PTHR33221">
    <property type="entry name" value="WINGED HELIX-TURN-HELIX TRANSCRIPTIONAL REGULATOR, RRF2 FAMILY"/>
    <property type="match status" value="1"/>
</dbReference>
<dbReference type="Gene3D" id="1.10.10.10">
    <property type="entry name" value="Winged helix-like DNA-binding domain superfamily/Winged helix DNA-binding domain"/>
    <property type="match status" value="1"/>
</dbReference>
<dbReference type="FunFam" id="1.10.10.10:FF:000026">
    <property type="entry name" value="HTH-type transcriptional regulator IscR"/>
    <property type="match status" value="1"/>
</dbReference>
<dbReference type="RefSeq" id="WP_011938407.1">
    <property type="nucleotide sequence ID" value="NC_009483.1"/>
</dbReference>
<sequence length="141" mass="15624">MRLSTRAQYAVRAMVDLSLYATDKPVSLKEIAQREDIPLSYLEQLFFRLKNGGIVTSIRGPGGGYILARNSALIKVGEIVVTVEEPLSPVACMDEGSTGCSRVSRCVTHNIWKDLGERIRGFLDAITLEDLTHEAREKLES</sequence>
<organism evidence="2 3">
    <name type="scientific">Geotalea uraniireducens (strain Rf4)</name>
    <name type="common">Geobacter uraniireducens</name>
    <dbReference type="NCBI Taxonomy" id="351605"/>
    <lineage>
        <taxon>Bacteria</taxon>
        <taxon>Pseudomonadati</taxon>
        <taxon>Thermodesulfobacteriota</taxon>
        <taxon>Desulfuromonadia</taxon>
        <taxon>Geobacterales</taxon>
        <taxon>Geobacteraceae</taxon>
        <taxon>Geotalea</taxon>
    </lineage>
</organism>
<dbReference type="SUPFAM" id="SSF46785">
    <property type="entry name" value="Winged helix' DNA-binding domain"/>
    <property type="match status" value="1"/>
</dbReference>
<evidence type="ECO:0000256" key="1">
    <source>
        <dbReference type="ARBA" id="ARBA00023125"/>
    </source>
</evidence>
<dbReference type="PROSITE" id="PS01332">
    <property type="entry name" value="HTH_RRF2_1"/>
    <property type="match status" value="1"/>
</dbReference>